<proteinExistence type="inferred from homology"/>
<evidence type="ECO:0000313" key="5">
    <source>
        <dbReference type="Proteomes" id="UP000292052"/>
    </source>
</evidence>
<evidence type="ECO:0000259" key="3">
    <source>
        <dbReference type="Pfam" id="PF00135"/>
    </source>
</evidence>
<feature type="domain" description="Carboxylesterase type B" evidence="3">
    <location>
        <begin position="10"/>
        <end position="67"/>
    </location>
</feature>
<dbReference type="STRING" id="1661398.A0A482VQ92"/>
<evidence type="ECO:0000256" key="1">
    <source>
        <dbReference type="ARBA" id="ARBA00005964"/>
    </source>
</evidence>
<comment type="caution">
    <text evidence="4">The sequence shown here is derived from an EMBL/GenBank/DDBJ whole genome shotgun (WGS) entry which is preliminary data.</text>
</comment>
<keyword evidence="2" id="KW-0325">Glycoprotein</keyword>
<name>A0A482VQ92_ASBVE</name>
<evidence type="ECO:0000313" key="4">
    <source>
        <dbReference type="EMBL" id="RZC35082.1"/>
    </source>
</evidence>
<dbReference type="Proteomes" id="UP000292052">
    <property type="component" value="Unassembled WGS sequence"/>
</dbReference>
<gene>
    <name evidence="4" type="ORF">BDFB_014146</name>
</gene>
<dbReference type="Pfam" id="PF00135">
    <property type="entry name" value="COesterase"/>
    <property type="match status" value="1"/>
</dbReference>
<dbReference type="OrthoDB" id="3200163at2759"/>
<reference evidence="4 5" key="1">
    <citation type="submission" date="2017-03" db="EMBL/GenBank/DDBJ databases">
        <title>Genome of the blue death feigning beetle - Asbolus verrucosus.</title>
        <authorList>
            <person name="Rider S.D."/>
        </authorList>
    </citation>
    <scope>NUCLEOTIDE SEQUENCE [LARGE SCALE GENOMIC DNA]</scope>
    <source>
        <strain evidence="4">Butters</strain>
        <tissue evidence="4">Head and leg muscle</tissue>
    </source>
</reference>
<feature type="non-terminal residue" evidence="4">
    <location>
        <position position="73"/>
    </location>
</feature>
<evidence type="ECO:0000256" key="2">
    <source>
        <dbReference type="ARBA" id="ARBA00023180"/>
    </source>
</evidence>
<dbReference type="PANTHER" id="PTHR43903">
    <property type="entry name" value="NEUROLIGIN"/>
    <property type="match status" value="1"/>
</dbReference>
<protein>
    <submittedName>
        <fullName evidence="4">COesterase and/or Abhydrolase 3 domain containing protein</fullName>
    </submittedName>
</protein>
<feature type="non-terminal residue" evidence="4">
    <location>
        <position position="1"/>
    </location>
</feature>
<dbReference type="InterPro" id="IPR051093">
    <property type="entry name" value="Neuroligin/BSAL"/>
</dbReference>
<dbReference type="GO" id="GO:0016787">
    <property type="term" value="F:hydrolase activity"/>
    <property type="evidence" value="ECO:0007669"/>
    <property type="project" value="UniProtKB-KW"/>
</dbReference>
<organism evidence="4 5">
    <name type="scientific">Asbolus verrucosus</name>
    <name type="common">Desert ironclad beetle</name>
    <dbReference type="NCBI Taxonomy" id="1661398"/>
    <lineage>
        <taxon>Eukaryota</taxon>
        <taxon>Metazoa</taxon>
        <taxon>Ecdysozoa</taxon>
        <taxon>Arthropoda</taxon>
        <taxon>Hexapoda</taxon>
        <taxon>Insecta</taxon>
        <taxon>Pterygota</taxon>
        <taxon>Neoptera</taxon>
        <taxon>Endopterygota</taxon>
        <taxon>Coleoptera</taxon>
        <taxon>Polyphaga</taxon>
        <taxon>Cucujiformia</taxon>
        <taxon>Tenebrionidae</taxon>
        <taxon>Pimeliinae</taxon>
        <taxon>Asbolus</taxon>
    </lineage>
</organism>
<keyword evidence="4" id="KW-0378">Hydrolase</keyword>
<dbReference type="InterPro" id="IPR029058">
    <property type="entry name" value="AB_hydrolase_fold"/>
</dbReference>
<dbReference type="AlphaFoldDB" id="A0A482VQ92"/>
<dbReference type="EMBL" id="QDEB01074200">
    <property type="protein sequence ID" value="RZC35082.1"/>
    <property type="molecule type" value="Genomic_DNA"/>
</dbReference>
<comment type="similarity">
    <text evidence="1">Belongs to the type-B carboxylesterase/lipase family.</text>
</comment>
<dbReference type="InterPro" id="IPR002018">
    <property type="entry name" value="CarbesteraseB"/>
</dbReference>
<sequence length="73" mass="7794">FLRTRPTFDKSESSAENLGIKDIAAALRWIKINIAAFGGDPSRVTLVGHDTGAALVNLLFVSPNSKGIRALIT</sequence>
<keyword evidence="5" id="KW-1185">Reference proteome</keyword>
<dbReference type="SUPFAM" id="SSF53474">
    <property type="entry name" value="alpha/beta-Hydrolases"/>
    <property type="match status" value="1"/>
</dbReference>
<dbReference type="Gene3D" id="3.40.50.1820">
    <property type="entry name" value="alpha/beta hydrolase"/>
    <property type="match status" value="1"/>
</dbReference>
<accession>A0A482VQ92</accession>